<keyword evidence="1" id="KW-0812">Transmembrane</keyword>
<keyword evidence="3" id="KW-1185">Reference proteome</keyword>
<gene>
    <name evidence="2" type="ORF">EMQ25_16370</name>
</gene>
<organism evidence="2 3">
    <name type="scientific">Arsenicitalea aurantiaca</name>
    <dbReference type="NCBI Taxonomy" id="1783274"/>
    <lineage>
        <taxon>Bacteria</taxon>
        <taxon>Pseudomonadati</taxon>
        <taxon>Pseudomonadota</taxon>
        <taxon>Alphaproteobacteria</taxon>
        <taxon>Hyphomicrobiales</taxon>
        <taxon>Devosiaceae</taxon>
        <taxon>Arsenicitalea</taxon>
    </lineage>
</organism>
<feature type="transmembrane region" description="Helical" evidence="1">
    <location>
        <begin position="47"/>
        <end position="65"/>
    </location>
</feature>
<dbReference type="Pfam" id="PF11911">
    <property type="entry name" value="DUF3429"/>
    <property type="match status" value="1"/>
</dbReference>
<feature type="transmembrane region" description="Helical" evidence="1">
    <location>
        <begin position="130"/>
        <end position="148"/>
    </location>
</feature>
<dbReference type="OrthoDB" id="8374048at2"/>
<dbReference type="InterPro" id="IPR021836">
    <property type="entry name" value="DUF3429"/>
</dbReference>
<keyword evidence="1" id="KW-0472">Membrane</keyword>
<reference evidence="2 3" key="1">
    <citation type="journal article" date="2016" name="Int. J. Syst. Evol. Microbiol.">
        <title>Arsenicitalea aurantiaca gen. nov., sp. nov., a new member of the family Hyphomicrobiaceae, isolated from high-arsenic sediment.</title>
        <authorList>
            <person name="Mu Y."/>
            <person name="Zhou L."/>
            <person name="Zeng X.C."/>
            <person name="Liu L."/>
            <person name="Pan Y."/>
            <person name="Chen X."/>
            <person name="Wang J."/>
            <person name="Li S."/>
            <person name="Li W.J."/>
            <person name="Wang Y."/>
        </authorList>
    </citation>
    <scope>NUCLEOTIDE SEQUENCE [LARGE SCALE GENOMIC DNA]</scope>
    <source>
        <strain evidence="2 3">42-50</strain>
    </source>
</reference>
<dbReference type="Proteomes" id="UP000281547">
    <property type="component" value="Unassembled WGS sequence"/>
</dbReference>
<dbReference type="PANTHER" id="PTHR15887:SF1">
    <property type="entry name" value="TRANSMEMBRANE PROTEIN 69"/>
    <property type="match status" value="1"/>
</dbReference>
<evidence type="ECO:0000256" key="1">
    <source>
        <dbReference type="SAM" id="Phobius"/>
    </source>
</evidence>
<name>A0A433X3B9_9HYPH</name>
<feature type="transmembrane region" description="Helical" evidence="1">
    <location>
        <begin position="77"/>
        <end position="94"/>
    </location>
</feature>
<comment type="caution">
    <text evidence="2">The sequence shown here is derived from an EMBL/GenBank/DDBJ whole genome shotgun (WGS) entry which is preliminary data.</text>
</comment>
<dbReference type="PANTHER" id="PTHR15887">
    <property type="entry name" value="TRANSMEMBRANE PROTEIN 69"/>
    <property type="match status" value="1"/>
</dbReference>
<accession>A0A433X3B9</accession>
<sequence>MTDAPSPTMPMASRQTIALILTAAGALPFLAGLVDVALLGGQWLQAIQVYGAVIAAFICGIHWGAAMFAPERMAPRLLILSNFLALLAWLSALLPPTAGFLSLAAVFGSLLLVDRHLFRAGLWPDWFWTLRIAISALVIGVTLLLGILA</sequence>
<evidence type="ECO:0000313" key="3">
    <source>
        <dbReference type="Proteomes" id="UP000281547"/>
    </source>
</evidence>
<dbReference type="EMBL" id="RZNJ01000007">
    <property type="protein sequence ID" value="RUT28550.1"/>
    <property type="molecule type" value="Genomic_DNA"/>
</dbReference>
<dbReference type="AlphaFoldDB" id="A0A433X3B9"/>
<keyword evidence="1" id="KW-1133">Transmembrane helix</keyword>
<dbReference type="RefSeq" id="WP_127189685.1">
    <property type="nucleotide sequence ID" value="NZ_RZNJ01000007.1"/>
</dbReference>
<proteinExistence type="predicted"/>
<evidence type="ECO:0000313" key="2">
    <source>
        <dbReference type="EMBL" id="RUT28550.1"/>
    </source>
</evidence>
<protein>
    <submittedName>
        <fullName evidence="2">DUF3429 domain-containing protein</fullName>
    </submittedName>
</protein>